<sequence>MQKERTEETNSAVEAIQNLVAGLSLSDSDFHDDTRVAKVRDFSKAVQDLEIAFAGSETWLTEWLSAEHYKGALLYTSAKTNWAEEQSSTLSAAPFDPQSRGKK</sequence>
<dbReference type="RefSeq" id="WP_119970696.1">
    <property type="nucleotide sequence ID" value="NZ_JBHSQA010000037.1"/>
</dbReference>
<proteinExistence type="predicted"/>
<protein>
    <submittedName>
        <fullName evidence="1">Uncharacterized protein</fullName>
    </submittedName>
</protein>
<gene>
    <name evidence="1" type="ORF">D6T64_01325</name>
</gene>
<dbReference type="OrthoDB" id="4957539at2"/>
<evidence type="ECO:0000313" key="1">
    <source>
        <dbReference type="EMBL" id="RJT91755.1"/>
    </source>
</evidence>
<reference evidence="1 2" key="1">
    <citation type="submission" date="2018-09" db="EMBL/GenBank/DDBJ databases">
        <title>Novel species of Cryobacterium.</title>
        <authorList>
            <person name="Liu Q."/>
            <person name="Xin Y.-H."/>
        </authorList>
    </citation>
    <scope>NUCLEOTIDE SEQUENCE [LARGE SCALE GENOMIC DNA]</scope>
    <source>
        <strain evidence="1 2">Hh39</strain>
    </source>
</reference>
<evidence type="ECO:0000313" key="2">
    <source>
        <dbReference type="Proteomes" id="UP000272015"/>
    </source>
</evidence>
<name>A0A3A5MRZ4_9MICO</name>
<keyword evidence="2" id="KW-1185">Reference proteome</keyword>
<organism evidence="1 2">
    <name type="scientific">Cryobacterium melibiosiphilum</name>
    <dbReference type="NCBI Taxonomy" id="995039"/>
    <lineage>
        <taxon>Bacteria</taxon>
        <taxon>Bacillati</taxon>
        <taxon>Actinomycetota</taxon>
        <taxon>Actinomycetes</taxon>
        <taxon>Micrococcales</taxon>
        <taxon>Microbacteriaceae</taxon>
        <taxon>Cryobacterium</taxon>
    </lineage>
</organism>
<comment type="caution">
    <text evidence="1">The sequence shown here is derived from an EMBL/GenBank/DDBJ whole genome shotgun (WGS) entry which is preliminary data.</text>
</comment>
<accession>A0A3A5MRZ4</accession>
<dbReference type="EMBL" id="QZVS01000041">
    <property type="protein sequence ID" value="RJT91755.1"/>
    <property type="molecule type" value="Genomic_DNA"/>
</dbReference>
<dbReference type="Proteomes" id="UP000272015">
    <property type="component" value="Unassembled WGS sequence"/>
</dbReference>
<dbReference type="AlphaFoldDB" id="A0A3A5MRZ4"/>